<evidence type="ECO:0000313" key="5">
    <source>
        <dbReference type="EMBL" id="KLV02311.1"/>
    </source>
</evidence>
<dbReference type="Gene3D" id="3.90.70.10">
    <property type="entry name" value="Cysteine proteinases"/>
    <property type="match status" value="1"/>
</dbReference>
<dbReference type="SUPFAM" id="SSF48452">
    <property type="entry name" value="TPR-like"/>
    <property type="match status" value="4"/>
</dbReference>
<evidence type="ECO:0000313" key="6">
    <source>
        <dbReference type="Proteomes" id="UP000036426"/>
    </source>
</evidence>
<proteinExistence type="predicted"/>
<comment type="caution">
    <text evidence="5">The sequence shown here is derived from an EMBL/GenBank/DDBJ whole genome shotgun (WGS) entry which is preliminary data.</text>
</comment>
<dbReference type="OrthoDB" id="221093at2"/>
<sequence length="1675" mass="189739">MTSDSTVCEASQPQHDAQLTPQEVASQTTKQQLRSLLDKGQYVSAYQHAVQAWGPYETWQDEAQIACLIALLRGLGRRRSASYLEIKCYRAQPEQSDNALRYFMHTLSRKGAMACYDIAEQWLTATQADPAQHADWQIAKALVLGRVRDFSQAQKLLDDASQQPNAADWAARIRLRLWEDEGRWAEALDGAKARYAATQCQMALEMVIRLTQAQEGPQAALTELLRHLPQSQNMTLWQEAAKLHFLLHQTEEALACLHELENLQVLGQDKDDNYADWLCGQLYLETRDLPAARAALGRQKDTFSTLVLKRLQPVTTLSPVLKLAVPHVTQKYMTCAPSSIAAVVRYWGEPADEDAIAEQICFQGTADHLQRQWLTDNGWSYVDFDLSLAAAEAVLSRGIPFTLVTTQGMSSHLQVVKGIDREAGYLYLMDPSVNMESKILTEETCQLEAVHGPRCRAIVPNSKQHLFVGLDLPAQDLYPLRHALDSAFDKQDIPLARSLITQLEALAPDHRITQLSHRSLAVVLRNEADIERYTTQLLAAYPDTTYLILSKYHSMRARCGHREAYLWLSAQFKQAKSIEVFNLLLEDRAVLEDGNAAIEALADRAVMWTNAEYFWLKGHDSWRDGDKETAVRLYGWALYLEPSNDAYLRSYYIANVDQGRVEEALAQLQALYDASIAVSSNMAYSLYRAYCMKDEDHLGLAVLKQACEVQQEDVALITFYLGELGKYGQWDQVEAAYAQYEHCLPHSERLMISARQAFAKGENDRAIARYEALLALQPGNDSAVEYLLTSYNRAGQADKAQACLDAQISQYGESLRALDLMVNHTRDDAKRVQALVRITELYPLEYDSARRLAYYYLSRDETAQAESLCKALLEKNANHADNLLLQAEICLKRGDWAQAKANAKAAITHSPNSDAAFEALMRTHTAPAEKVAVIREFGEVLKTLPNADDGVWNFWHFARNWLDVDEQRAFCDAMIERHGQNWCVWVVSAYQRELTGHITEAIDDLAQAAKRSPLTVRIFAERARMLSCVGRYDEATPVFDYAMTLSPGWTFLATEYYQHLVRIAELKKGRTVLERCLQYNDDDGVLLGHLAESYLDNDEPEQSLALFVEAVRHLFHYPWAWNKLHRLSEQLDDGQTWRELMAERQAHYASHVDTWLIAAQLASDLPERCDHLQRAIALSPHHLGAHIDLVDAYIAMGKDEAVYALINSDKWDGAAPITLAIKEPTLLFERGDYIQAMVILDGILTRNPRFEEGWLLRMKCAVHAERFADALACGEKLEGIAGNSLEALYEVGRVYEEHGEAAHQARILPLFEAAYAMGPHYGNIAFAYLDRLITEARYVTARHVANAMDDHFDKPWIDVRRFEIFAAQGLEKQAIEMYQQVVACGEETYWLYAHPLEWAETRKASSLLQALWTTLEQAMTAEALNVVTADVYADWCEKQQGLAGLRALLDKDVGPAVWRVFCTTYLGALSQKQSLPEPGFWETFDARIYEDMGLASKKGYVLLRAEHYYEAKVHYVKMGVMDNPMVPGYALYHTAYVCSATKDYALLEKVMPQFLSRPKDSCYNNGLVWYCYVQLRLGQRIDPEVLGQITEQGLMACEKSMLAIMHRAVGFDADRDAGLSTSIETLTAMPSTFRLDSTEVLDLSEAYIRYLLANSTGNWWKKSRLKRRLRARLRQ</sequence>
<protein>
    <recommendedName>
        <fullName evidence="4">Peptidase C39-like domain-containing protein</fullName>
    </recommendedName>
</protein>
<dbReference type="PANTHER" id="PTHR45586:SF1">
    <property type="entry name" value="LIPOPOLYSACCHARIDE ASSEMBLY PROTEIN B"/>
    <property type="match status" value="1"/>
</dbReference>
<feature type="region of interest" description="Disordered" evidence="3">
    <location>
        <begin position="1"/>
        <end position="23"/>
    </location>
</feature>
<organism evidence="5 6">
    <name type="scientific">Photobacterium aphoticum</name>
    <dbReference type="NCBI Taxonomy" id="754436"/>
    <lineage>
        <taxon>Bacteria</taxon>
        <taxon>Pseudomonadati</taxon>
        <taxon>Pseudomonadota</taxon>
        <taxon>Gammaproteobacteria</taxon>
        <taxon>Vibrionales</taxon>
        <taxon>Vibrionaceae</taxon>
        <taxon>Photobacterium</taxon>
    </lineage>
</organism>
<evidence type="ECO:0000259" key="4">
    <source>
        <dbReference type="Pfam" id="PF13529"/>
    </source>
</evidence>
<reference evidence="5 6" key="1">
    <citation type="submission" date="2015-05" db="EMBL/GenBank/DDBJ databases">
        <title>Photobacterium galathea sp. nov.</title>
        <authorList>
            <person name="Machado H."/>
            <person name="Gram L."/>
        </authorList>
    </citation>
    <scope>NUCLEOTIDE SEQUENCE [LARGE SCALE GENOMIC DNA]</scope>
    <source>
        <strain evidence="5 6">DSM 25995</strain>
    </source>
</reference>
<evidence type="ECO:0000256" key="1">
    <source>
        <dbReference type="ARBA" id="ARBA00022737"/>
    </source>
</evidence>
<dbReference type="RefSeq" id="WP_047873061.1">
    <property type="nucleotide sequence ID" value="NZ_BMYC01000014.1"/>
</dbReference>
<keyword evidence="1" id="KW-0677">Repeat</keyword>
<dbReference type="Gene3D" id="1.25.40.10">
    <property type="entry name" value="Tetratricopeptide repeat domain"/>
    <property type="match status" value="4"/>
</dbReference>
<keyword evidence="6" id="KW-1185">Reference proteome</keyword>
<evidence type="ECO:0000256" key="2">
    <source>
        <dbReference type="ARBA" id="ARBA00022803"/>
    </source>
</evidence>
<feature type="domain" description="Peptidase C39-like" evidence="4">
    <location>
        <begin position="324"/>
        <end position="431"/>
    </location>
</feature>
<gene>
    <name evidence="5" type="ORF">ABT58_03975</name>
</gene>
<dbReference type="Pfam" id="PF13529">
    <property type="entry name" value="Peptidase_C39_2"/>
    <property type="match status" value="1"/>
</dbReference>
<dbReference type="PANTHER" id="PTHR45586">
    <property type="entry name" value="TPR REPEAT-CONTAINING PROTEIN PA4667"/>
    <property type="match status" value="1"/>
</dbReference>
<dbReference type="EMBL" id="LDOV01000009">
    <property type="protein sequence ID" value="KLV02311.1"/>
    <property type="molecule type" value="Genomic_DNA"/>
</dbReference>
<evidence type="ECO:0000256" key="3">
    <source>
        <dbReference type="SAM" id="MobiDB-lite"/>
    </source>
</evidence>
<dbReference type="PATRIC" id="fig|754436.4.peg.845"/>
<keyword evidence="2" id="KW-0802">TPR repeat</keyword>
<dbReference type="InterPro" id="IPR051012">
    <property type="entry name" value="CellSynth/LPSAsmb/PSIAsmb"/>
</dbReference>
<accession>A0A0J1GRL2</accession>
<dbReference type="SMART" id="SM00028">
    <property type="entry name" value="TPR"/>
    <property type="match status" value="6"/>
</dbReference>
<name>A0A0J1GRL2_9GAMM</name>
<dbReference type="InterPro" id="IPR011990">
    <property type="entry name" value="TPR-like_helical_dom_sf"/>
</dbReference>
<dbReference type="InterPro" id="IPR019734">
    <property type="entry name" value="TPR_rpt"/>
</dbReference>
<dbReference type="Proteomes" id="UP000036426">
    <property type="component" value="Unassembled WGS sequence"/>
</dbReference>
<dbReference type="InterPro" id="IPR039564">
    <property type="entry name" value="Peptidase_C39-like"/>
</dbReference>